<feature type="compositionally biased region" description="Acidic residues" evidence="10">
    <location>
        <begin position="15"/>
        <end position="27"/>
    </location>
</feature>
<evidence type="ECO:0000256" key="5">
    <source>
        <dbReference type="ARBA" id="ARBA00023159"/>
    </source>
</evidence>
<dbReference type="GO" id="GO:0019827">
    <property type="term" value="P:stem cell population maintenance"/>
    <property type="evidence" value="ECO:0007669"/>
    <property type="project" value="UniProtKB-ARBA"/>
</dbReference>
<dbReference type="Pfam" id="PF03126">
    <property type="entry name" value="Plus-3"/>
    <property type="match status" value="1"/>
</dbReference>
<reference evidence="13" key="2">
    <citation type="submission" date="2025-08" db="UniProtKB">
        <authorList>
            <consortium name="RefSeq"/>
        </authorList>
    </citation>
    <scope>IDENTIFICATION</scope>
    <source>
        <strain evidence="13">S238N-H82</strain>
        <tissue evidence="13">Testes</tissue>
    </source>
</reference>
<dbReference type="GO" id="GO:0003677">
    <property type="term" value="F:DNA binding"/>
    <property type="evidence" value="ECO:0007669"/>
    <property type="project" value="InterPro"/>
</dbReference>
<dbReference type="SMART" id="SM00719">
    <property type="entry name" value="Plus3"/>
    <property type="match status" value="1"/>
</dbReference>
<evidence type="ECO:0000256" key="3">
    <source>
        <dbReference type="ARBA" id="ARBA00023015"/>
    </source>
</evidence>
<evidence type="ECO:0000256" key="10">
    <source>
        <dbReference type="SAM" id="MobiDB-lite"/>
    </source>
</evidence>
<accession>A0A9J7MN53</accession>
<feature type="compositionally biased region" description="Basic residues" evidence="10">
    <location>
        <begin position="73"/>
        <end position="87"/>
    </location>
</feature>
<evidence type="ECO:0000256" key="9">
    <source>
        <dbReference type="SAM" id="Coils"/>
    </source>
</evidence>
<sequence>MKMVKRKKSQVLLDSDSDDSGSDEDLDKEWSKLAKRKRSSPEPEEKPADPAPVSSESETSDDDDDWTLDGSKSKKKGKGKAGKKQQRRALSDSSDSEKDSEPEEGEVSDSDSSSSYSGSDSGSGSDNEQFNDGYDDDLMGDDEDRARLEQMTEKEREQELFNRIEKREVLKTRFEIEKKLRKAKKEQKKKRREKEKKQREEEEASVTATRSKERRRTVDSKKDKKSLAIEELKAQREQKQKKSLVPPGEWTDEALQAKKPPLKASDVYSDDDDSDSSSDESEVSKSDASYAVSDQEEEETEKRPQMIGSKDDINRIRLSRHKLERWCHMPFFKKAVAGCYVRIGIGNHNGKPVYRIAEIIDVVETAKVYQLGSTRTNKGLRLRHATDERVFRLEFVSNQDFTESEFLRWREEMMTKGFQLPFMDEVDSKYNDIQRALKYDFKEDDIEAIVKEKERFQKSPYNFAMKKTALMKEKEMAEATGDTDKAKVLTDKLEELEERAEELNRLRQKNISAISYINQRNRERNLVQAEEAFKTEMQELRTQKMDCFRRRNCTPTIISKGRDPAMSAKIVQRLNEIYGGDQGLQGPNQRPAVHPSTSQEQLQEMPQLAKSEVDGPAGTENKPGEGDHSEDLFSAHDFDIKIDLDLPEKATRPINVTKGVGPPKDGAPKRSLNLEEYKKKRGLI</sequence>
<feature type="compositionally biased region" description="Acidic residues" evidence="10">
    <location>
        <begin position="98"/>
        <end position="109"/>
    </location>
</feature>
<feature type="compositionally biased region" description="Low complexity" evidence="10">
    <location>
        <begin position="110"/>
        <end position="126"/>
    </location>
</feature>
<proteinExistence type="predicted"/>
<dbReference type="OrthoDB" id="166375at2759"/>
<keyword evidence="4 9" id="KW-0175">Coiled coil</keyword>
<keyword evidence="7" id="KW-0539">Nucleus</keyword>
<evidence type="ECO:0000256" key="6">
    <source>
        <dbReference type="ARBA" id="ARBA00023163"/>
    </source>
</evidence>
<dbReference type="PANTHER" id="PTHR13115">
    <property type="entry name" value="RNA POLYMERASE-ASSOCIATED PROTEIN RTF1 HOMOLOG"/>
    <property type="match status" value="1"/>
</dbReference>
<keyword evidence="3" id="KW-0805">Transcription regulation</keyword>
<feature type="compositionally biased region" description="Basic and acidic residues" evidence="10">
    <location>
        <begin position="144"/>
        <end position="159"/>
    </location>
</feature>
<protein>
    <recommendedName>
        <fullName evidence="8">RNA polymerase-associated protein RTF1 homolog</fullName>
    </recommendedName>
</protein>
<feature type="compositionally biased region" description="Basic and acidic residues" evidence="10">
    <location>
        <begin position="666"/>
        <end position="678"/>
    </location>
</feature>
<dbReference type="InterPro" id="IPR004343">
    <property type="entry name" value="Plus-3_dom"/>
</dbReference>
<dbReference type="RefSeq" id="XP_035674192.1">
    <property type="nucleotide sequence ID" value="XM_035818299.1"/>
</dbReference>
<comment type="subcellular location">
    <subcellularLocation>
        <location evidence="1">Nucleus</location>
        <location evidence="1">Nucleoplasm</location>
    </subcellularLocation>
</comment>
<dbReference type="InterPro" id="IPR036128">
    <property type="entry name" value="Plus3-like_sf"/>
</dbReference>
<feature type="compositionally biased region" description="Basic residues" evidence="10">
    <location>
        <begin position="181"/>
        <end position="194"/>
    </location>
</feature>
<keyword evidence="2" id="KW-0597">Phosphoprotein</keyword>
<dbReference type="PANTHER" id="PTHR13115:SF8">
    <property type="entry name" value="RNA POLYMERASE-ASSOCIATED PROTEIN RTF1 HOMOLOG"/>
    <property type="match status" value="1"/>
</dbReference>
<keyword evidence="5" id="KW-0010">Activator</keyword>
<evidence type="ECO:0000256" key="1">
    <source>
        <dbReference type="ARBA" id="ARBA00004642"/>
    </source>
</evidence>
<dbReference type="AlphaFoldDB" id="A0A9J7MN53"/>
<evidence type="ECO:0000256" key="8">
    <source>
        <dbReference type="ARBA" id="ARBA00068204"/>
    </source>
</evidence>
<feature type="compositionally biased region" description="Basic and acidic residues" evidence="10">
    <location>
        <begin position="39"/>
        <end position="48"/>
    </location>
</feature>
<dbReference type="OMA" id="ISGCYAR"/>
<dbReference type="GeneID" id="118414320"/>
<feature type="compositionally biased region" description="Basic and acidic residues" evidence="10">
    <location>
        <begin position="216"/>
        <end position="240"/>
    </location>
</feature>
<evidence type="ECO:0000256" key="4">
    <source>
        <dbReference type="ARBA" id="ARBA00023054"/>
    </source>
</evidence>
<feature type="domain" description="Plus3" evidence="11">
    <location>
        <begin position="307"/>
        <end position="438"/>
    </location>
</feature>
<dbReference type="Gene3D" id="3.90.70.200">
    <property type="entry name" value="Plus-3 domain"/>
    <property type="match status" value="1"/>
</dbReference>
<evidence type="ECO:0000313" key="13">
    <source>
        <dbReference type="RefSeq" id="XP_035674192.1"/>
    </source>
</evidence>
<name>A0A9J7MN53_BRAFL</name>
<dbReference type="PROSITE" id="PS51360">
    <property type="entry name" value="PLUS3"/>
    <property type="match status" value="1"/>
</dbReference>
<feature type="region of interest" description="Disordered" evidence="10">
    <location>
        <begin position="1"/>
        <end position="159"/>
    </location>
</feature>
<feature type="region of interest" description="Disordered" evidence="10">
    <location>
        <begin position="181"/>
        <end position="308"/>
    </location>
</feature>
<feature type="compositionally biased region" description="Acidic residues" evidence="10">
    <location>
        <begin position="268"/>
        <end position="281"/>
    </location>
</feature>
<dbReference type="GO" id="GO:1990269">
    <property type="term" value="F:RNA polymerase II C-terminal domain phosphoserine binding"/>
    <property type="evidence" value="ECO:0000318"/>
    <property type="project" value="GO_Central"/>
</dbReference>
<evidence type="ECO:0000256" key="7">
    <source>
        <dbReference type="ARBA" id="ARBA00023242"/>
    </source>
</evidence>
<dbReference type="FunFam" id="3.90.70.200:FF:000001">
    <property type="entry name" value="RNA polymerase-associated protein RTF1 homolog"/>
    <property type="match status" value="1"/>
</dbReference>
<organism evidence="12 13">
    <name type="scientific">Branchiostoma floridae</name>
    <name type="common">Florida lancelet</name>
    <name type="synonym">Amphioxus</name>
    <dbReference type="NCBI Taxonomy" id="7739"/>
    <lineage>
        <taxon>Eukaryota</taxon>
        <taxon>Metazoa</taxon>
        <taxon>Chordata</taxon>
        <taxon>Cephalochordata</taxon>
        <taxon>Leptocardii</taxon>
        <taxon>Amphioxiformes</taxon>
        <taxon>Branchiostomatidae</taxon>
        <taxon>Branchiostoma</taxon>
    </lineage>
</organism>
<feature type="compositionally biased region" description="Basic and acidic residues" evidence="10">
    <location>
        <begin position="622"/>
        <end position="651"/>
    </location>
</feature>
<gene>
    <name evidence="13" type="primary">LOC118414320</name>
</gene>
<keyword evidence="12" id="KW-1185">Reference proteome</keyword>
<evidence type="ECO:0000259" key="11">
    <source>
        <dbReference type="PROSITE" id="PS51360"/>
    </source>
</evidence>
<keyword evidence="6" id="KW-0804">Transcription</keyword>
<feature type="region of interest" description="Disordered" evidence="10">
    <location>
        <begin position="579"/>
        <end position="684"/>
    </location>
</feature>
<evidence type="ECO:0000313" key="12">
    <source>
        <dbReference type="Proteomes" id="UP000001554"/>
    </source>
</evidence>
<dbReference type="KEGG" id="bfo:118414320"/>
<dbReference type="GO" id="GO:0016593">
    <property type="term" value="C:Cdc73/Paf1 complex"/>
    <property type="evidence" value="ECO:0000318"/>
    <property type="project" value="GO_Central"/>
</dbReference>
<feature type="coiled-coil region" evidence="9">
    <location>
        <begin position="479"/>
        <end position="513"/>
    </location>
</feature>
<dbReference type="SUPFAM" id="SSF159042">
    <property type="entry name" value="Plus3-like"/>
    <property type="match status" value="1"/>
</dbReference>
<feature type="compositionally biased region" description="Polar residues" evidence="10">
    <location>
        <begin position="595"/>
        <end position="604"/>
    </location>
</feature>
<feature type="compositionally biased region" description="Acidic residues" evidence="10">
    <location>
        <begin position="58"/>
        <end position="67"/>
    </location>
</feature>
<dbReference type="Proteomes" id="UP000001554">
    <property type="component" value="Chromosome 1"/>
</dbReference>
<feature type="compositionally biased region" description="Acidic residues" evidence="10">
    <location>
        <begin position="133"/>
        <end position="143"/>
    </location>
</feature>
<evidence type="ECO:0000256" key="2">
    <source>
        <dbReference type="ARBA" id="ARBA00022553"/>
    </source>
</evidence>
<reference evidence="12" key="1">
    <citation type="journal article" date="2020" name="Nat. Ecol. Evol.">
        <title>Deeply conserved synteny resolves early events in vertebrate evolution.</title>
        <authorList>
            <person name="Simakov O."/>
            <person name="Marletaz F."/>
            <person name="Yue J.X."/>
            <person name="O'Connell B."/>
            <person name="Jenkins J."/>
            <person name="Brandt A."/>
            <person name="Calef R."/>
            <person name="Tung C.H."/>
            <person name="Huang T.K."/>
            <person name="Schmutz J."/>
            <person name="Satoh N."/>
            <person name="Yu J.K."/>
            <person name="Putnam N.H."/>
            <person name="Green R.E."/>
            <person name="Rokhsar D.S."/>
        </authorList>
    </citation>
    <scope>NUCLEOTIDE SEQUENCE [LARGE SCALE GENOMIC DNA]</scope>
    <source>
        <strain evidence="12">S238N-H82</strain>
    </source>
</reference>